<accession>A0A094YRP7</accession>
<dbReference type="AlphaFoldDB" id="A0A094YRP7"/>
<dbReference type="PATRIC" id="fig|104102.7.peg.1679"/>
<gene>
    <name evidence="1" type="ORF">AtDm6_1699</name>
</gene>
<dbReference type="PROSITE" id="PS51257">
    <property type="entry name" value="PROKAR_LIPOPROTEIN"/>
    <property type="match status" value="1"/>
</dbReference>
<dbReference type="STRING" id="104102.AtDm6_1699"/>
<comment type="caution">
    <text evidence="1">The sequence shown here is derived from an EMBL/GenBank/DDBJ whole genome shotgun (WGS) entry which is preliminary data.</text>
</comment>
<dbReference type="Proteomes" id="UP000029448">
    <property type="component" value="Unassembled WGS sequence"/>
</dbReference>
<keyword evidence="2" id="KW-1185">Reference proteome</keyword>
<reference evidence="1 2" key="1">
    <citation type="submission" date="2014-06" db="EMBL/GenBank/DDBJ databases">
        <title>Functional and comparative genomic analyses of the Drosophila gut microbiota identify candidate symbiosis factors.</title>
        <authorList>
            <person name="Newell P.D."/>
            <person name="Chaston J.M."/>
            <person name="Douglas A.E."/>
        </authorList>
    </citation>
    <scope>NUCLEOTIDE SEQUENCE [LARGE SCALE GENOMIC DNA]</scope>
    <source>
        <strain evidence="1 2">DmCS_006</strain>
    </source>
</reference>
<dbReference type="EMBL" id="JOKM01000062">
    <property type="protein sequence ID" value="KGB23264.1"/>
    <property type="molecule type" value="Genomic_DNA"/>
</dbReference>
<evidence type="ECO:0000313" key="2">
    <source>
        <dbReference type="Proteomes" id="UP000029448"/>
    </source>
</evidence>
<proteinExistence type="predicted"/>
<organism evidence="1 2">
    <name type="scientific">Acetobacter tropicalis</name>
    <dbReference type="NCBI Taxonomy" id="104102"/>
    <lineage>
        <taxon>Bacteria</taxon>
        <taxon>Pseudomonadati</taxon>
        <taxon>Pseudomonadota</taxon>
        <taxon>Alphaproteobacteria</taxon>
        <taxon>Acetobacterales</taxon>
        <taxon>Acetobacteraceae</taxon>
        <taxon>Acetobacter</taxon>
    </lineage>
</organism>
<protein>
    <submittedName>
        <fullName evidence="1">Uncharacterized protein</fullName>
    </submittedName>
</protein>
<evidence type="ECO:0000313" key="1">
    <source>
        <dbReference type="EMBL" id="KGB23264.1"/>
    </source>
</evidence>
<name>A0A094YRP7_9PROT</name>
<sequence length="45" mass="4907">MRWSGALNRRKIAAFSAGSASCLWLAIMQQERRHYGGAISSPGRG</sequence>